<comment type="caution">
    <text evidence="2">The sequence shown here is derived from an EMBL/GenBank/DDBJ whole genome shotgun (WGS) entry which is preliminary data.</text>
</comment>
<reference evidence="2" key="2">
    <citation type="submission" date="2020-09" db="EMBL/GenBank/DDBJ databases">
        <authorList>
            <person name="Sun Q."/>
            <person name="Kim S."/>
        </authorList>
    </citation>
    <scope>NUCLEOTIDE SEQUENCE</scope>
    <source>
        <strain evidence="2">KCTC 42249</strain>
    </source>
</reference>
<evidence type="ECO:0000259" key="1">
    <source>
        <dbReference type="Pfam" id="PF14491"/>
    </source>
</evidence>
<reference evidence="2" key="1">
    <citation type="journal article" date="2014" name="Int. J. Syst. Evol. Microbiol.">
        <title>Complete genome sequence of Corynebacterium casei LMG S-19264T (=DSM 44701T), isolated from a smear-ripened cheese.</title>
        <authorList>
            <consortium name="US DOE Joint Genome Institute (JGI-PGF)"/>
            <person name="Walter F."/>
            <person name="Albersmeier A."/>
            <person name="Kalinowski J."/>
            <person name="Ruckert C."/>
        </authorList>
    </citation>
    <scope>NUCLEOTIDE SEQUENCE</scope>
    <source>
        <strain evidence="2">KCTC 42249</strain>
    </source>
</reference>
<feature type="domain" description="DUF4435" evidence="1">
    <location>
        <begin position="46"/>
        <end position="266"/>
    </location>
</feature>
<keyword evidence="3" id="KW-1185">Reference proteome</keyword>
<dbReference type="Pfam" id="PF14491">
    <property type="entry name" value="DUF4435"/>
    <property type="match status" value="1"/>
</dbReference>
<dbReference type="InterPro" id="IPR029492">
    <property type="entry name" value="DUF4435"/>
</dbReference>
<dbReference type="Proteomes" id="UP000630142">
    <property type="component" value="Unassembled WGS sequence"/>
</dbReference>
<gene>
    <name evidence="2" type="ORF">GCM10016234_13330</name>
</gene>
<protein>
    <recommendedName>
        <fullName evidence="1">DUF4435 domain-containing protein</fullName>
    </recommendedName>
</protein>
<proteinExistence type="predicted"/>
<dbReference type="EMBL" id="BMZQ01000001">
    <property type="protein sequence ID" value="GHD10857.1"/>
    <property type="molecule type" value="Genomic_DNA"/>
</dbReference>
<sequence length="302" mass="33577">MLPCGADRRETSQIRPLAVTADLDVVLADLVGDLAAYRPGGKGLIFEGGGDSDFDKAFVGQLFATELRGINLISGTNKERVKLLHQVLSRAYEKGDLPTKYYAVTDRDTLDGNEDSPAVNRFQWDVYHIENFLLVENIVCDVANSLGLSNRYTPDTITNALSLAARKVVSEVLIHRMRTHANKLLINSINLGFSPNTLTIGKELGSAVSRSVERINGILTTALSESKLVDEEQRIREDIEQSFANGTWKNTLPGREILKRFCDDENLGIGYEVFRNLLVSKMVDLGHKPEGMRRIIETVRDD</sequence>
<dbReference type="AlphaFoldDB" id="A0A8J3GK34"/>
<accession>A0A8J3GK34</accession>
<evidence type="ECO:0000313" key="3">
    <source>
        <dbReference type="Proteomes" id="UP000630142"/>
    </source>
</evidence>
<name>A0A8J3GK34_9HYPH</name>
<organism evidence="2 3">
    <name type="scientific">Tianweitania populi</name>
    <dbReference type="NCBI Taxonomy" id="1607949"/>
    <lineage>
        <taxon>Bacteria</taxon>
        <taxon>Pseudomonadati</taxon>
        <taxon>Pseudomonadota</taxon>
        <taxon>Alphaproteobacteria</taxon>
        <taxon>Hyphomicrobiales</taxon>
        <taxon>Phyllobacteriaceae</taxon>
        <taxon>Tianweitania</taxon>
    </lineage>
</organism>
<evidence type="ECO:0000313" key="2">
    <source>
        <dbReference type="EMBL" id="GHD10857.1"/>
    </source>
</evidence>